<proteinExistence type="predicted"/>
<dbReference type="EMBL" id="JBBPDW010000018">
    <property type="protein sequence ID" value="KAK7545364.1"/>
    <property type="molecule type" value="Genomic_DNA"/>
</dbReference>
<evidence type="ECO:0000256" key="1">
    <source>
        <dbReference type="SAM" id="MobiDB-lite"/>
    </source>
</evidence>
<gene>
    <name evidence="2" type="ORF">IWX46DRAFT_602215</name>
</gene>
<feature type="region of interest" description="Disordered" evidence="1">
    <location>
        <begin position="145"/>
        <end position="192"/>
    </location>
</feature>
<feature type="compositionally biased region" description="Low complexity" evidence="1">
    <location>
        <begin position="147"/>
        <end position="160"/>
    </location>
</feature>
<accession>A0ABR1MBR7</accession>
<dbReference type="Proteomes" id="UP001365128">
    <property type="component" value="Unassembled WGS sequence"/>
</dbReference>
<reference evidence="2 3" key="1">
    <citation type="submission" date="2024-04" db="EMBL/GenBank/DDBJ databases">
        <title>Phyllosticta paracitricarpa is synonymous to the EU quarantine fungus P. citricarpa based on phylogenomic analyses.</title>
        <authorList>
            <consortium name="Lawrence Berkeley National Laboratory"/>
            <person name="Van Ingen-Buijs V.A."/>
            <person name="Van Westerhoven A.C."/>
            <person name="Haridas S."/>
            <person name="Skiadas P."/>
            <person name="Martin F."/>
            <person name="Groenewald J.Z."/>
            <person name="Crous P.W."/>
            <person name="Seidl M.F."/>
        </authorList>
    </citation>
    <scope>NUCLEOTIDE SEQUENCE [LARGE SCALE GENOMIC DNA]</scope>
    <source>
        <strain evidence="2 3">CBS 122670</strain>
    </source>
</reference>
<comment type="caution">
    <text evidence="2">The sequence shown here is derived from an EMBL/GenBank/DDBJ whole genome shotgun (WGS) entry which is preliminary data.</text>
</comment>
<sequence>MGVCGGPTPQTTTTTTTLLVGWSVHSLPCLRCGRQPAPCGRCIHTYLLAYMGWDGACVSVRLSVSGGRRDGRPSASICRRQPGQQPARQARWAEANYLQASQSSRKVAYLPTYLPYHTYRVYTCSGATVQSKQAGCLGPATAQHSTAQGRASGQASGSGQNKKNPSGVAWEEARKTTRRRTPRAVPHVPSVR</sequence>
<keyword evidence="3" id="KW-1185">Reference proteome</keyword>
<protein>
    <submittedName>
        <fullName evidence="2">Uncharacterized protein</fullName>
    </submittedName>
</protein>
<organism evidence="2 3">
    <name type="scientific">Phyllosticta citricarpa</name>
    <dbReference type="NCBI Taxonomy" id="55181"/>
    <lineage>
        <taxon>Eukaryota</taxon>
        <taxon>Fungi</taxon>
        <taxon>Dikarya</taxon>
        <taxon>Ascomycota</taxon>
        <taxon>Pezizomycotina</taxon>
        <taxon>Dothideomycetes</taxon>
        <taxon>Dothideomycetes incertae sedis</taxon>
        <taxon>Botryosphaeriales</taxon>
        <taxon>Phyllostictaceae</taxon>
        <taxon>Phyllosticta</taxon>
    </lineage>
</organism>
<evidence type="ECO:0000313" key="3">
    <source>
        <dbReference type="Proteomes" id="UP001365128"/>
    </source>
</evidence>
<evidence type="ECO:0000313" key="2">
    <source>
        <dbReference type="EMBL" id="KAK7545364.1"/>
    </source>
</evidence>
<name>A0ABR1MBR7_9PEZI</name>